<dbReference type="PROSITE" id="PS50109">
    <property type="entry name" value="HIS_KIN"/>
    <property type="match status" value="1"/>
</dbReference>
<feature type="transmembrane region" description="Helical" evidence="12">
    <location>
        <begin position="32"/>
        <end position="54"/>
    </location>
</feature>
<dbReference type="PRINTS" id="PR00344">
    <property type="entry name" value="BCTRLSENSOR"/>
</dbReference>
<keyword evidence="12" id="KW-0812">Transmembrane</keyword>
<comment type="catalytic activity">
    <reaction evidence="1">
        <text>ATP + protein L-histidine = ADP + protein N-phospho-L-histidine.</text>
        <dbReference type="EC" id="2.7.13.3"/>
    </reaction>
</comment>
<keyword evidence="3 11" id="KW-0597">Phosphoprotein</keyword>
<evidence type="ECO:0000256" key="2">
    <source>
        <dbReference type="ARBA" id="ARBA00012438"/>
    </source>
</evidence>
<comment type="subunit">
    <text evidence="9">At low DSF concentrations, interacts with RpfF.</text>
</comment>
<dbReference type="InterPro" id="IPR036097">
    <property type="entry name" value="HisK_dim/P_sf"/>
</dbReference>
<dbReference type="InterPro" id="IPR003594">
    <property type="entry name" value="HATPase_dom"/>
</dbReference>
<dbReference type="CDD" id="cd00156">
    <property type="entry name" value="REC"/>
    <property type="match status" value="1"/>
</dbReference>
<protein>
    <recommendedName>
        <fullName evidence="10">Sensory/regulatory protein RpfC</fullName>
        <ecNumber evidence="2">2.7.13.3</ecNumber>
    </recommendedName>
</protein>
<feature type="transmembrane region" description="Helical" evidence="12">
    <location>
        <begin position="93"/>
        <end position="111"/>
    </location>
</feature>
<feature type="domain" description="Histidine kinase" evidence="13">
    <location>
        <begin position="266"/>
        <end position="495"/>
    </location>
</feature>
<proteinExistence type="predicted"/>
<dbReference type="SMART" id="SM00448">
    <property type="entry name" value="REC"/>
    <property type="match status" value="2"/>
</dbReference>
<dbReference type="CDD" id="cd16922">
    <property type="entry name" value="HATPase_EvgS-ArcB-TorS-like"/>
    <property type="match status" value="1"/>
</dbReference>
<dbReference type="InterPro" id="IPR005467">
    <property type="entry name" value="His_kinase_dom"/>
</dbReference>
<dbReference type="SMART" id="SM00387">
    <property type="entry name" value="HATPase_c"/>
    <property type="match status" value="1"/>
</dbReference>
<evidence type="ECO:0000256" key="11">
    <source>
        <dbReference type="PROSITE-ProRule" id="PRU00169"/>
    </source>
</evidence>
<evidence type="ECO:0000313" key="15">
    <source>
        <dbReference type="EMBL" id="MBK1882370.1"/>
    </source>
</evidence>
<dbReference type="Pfam" id="PF00512">
    <property type="entry name" value="HisKA"/>
    <property type="match status" value="1"/>
</dbReference>
<name>A0A934S398_9BACT</name>
<evidence type="ECO:0000256" key="5">
    <source>
        <dbReference type="ARBA" id="ARBA00022741"/>
    </source>
</evidence>
<dbReference type="CDD" id="cd00082">
    <property type="entry name" value="HisKA"/>
    <property type="match status" value="1"/>
</dbReference>
<dbReference type="PANTHER" id="PTHR45339:SF1">
    <property type="entry name" value="HYBRID SIGNAL TRANSDUCTION HISTIDINE KINASE J"/>
    <property type="match status" value="1"/>
</dbReference>
<dbReference type="Pfam" id="PF00072">
    <property type="entry name" value="Response_reg"/>
    <property type="match status" value="2"/>
</dbReference>
<dbReference type="GO" id="GO:0000155">
    <property type="term" value="F:phosphorelay sensor kinase activity"/>
    <property type="evidence" value="ECO:0007669"/>
    <property type="project" value="InterPro"/>
</dbReference>
<dbReference type="InterPro" id="IPR011006">
    <property type="entry name" value="CheY-like_superfamily"/>
</dbReference>
<dbReference type="Gene3D" id="3.30.565.10">
    <property type="entry name" value="Histidine kinase-like ATPase, C-terminal domain"/>
    <property type="match status" value="1"/>
</dbReference>
<evidence type="ECO:0000259" key="13">
    <source>
        <dbReference type="PROSITE" id="PS50109"/>
    </source>
</evidence>
<evidence type="ECO:0000313" key="16">
    <source>
        <dbReference type="Proteomes" id="UP000603141"/>
    </source>
</evidence>
<dbReference type="InterPro" id="IPR001789">
    <property type="entry name" value="Sig_transdc_resp-reg_receiver"/>
</dbReference>
<keyword evidence="6" id="KW-0418">Kinase</keyword>
<feature type="modified residue" description="4-aspartylphosphate" evidence="11">
    <location>
        <position position="709"/>
    </location>
</feature>
<sequence>MDTEYSNASIEELSSSLLAKRRQRLYIRTDRMFACLLFVEWLACIAMVIWLTPLTWLGGVSKINPHVWAAVILGGLVTLPPILLIWKQPGKVLNRHIIAFAQMISSALMIHLSGGRIEFHFHIFGSLAFLSFYRDWRVLVTASLVVLVDHYFRGVYWPMSVFGTMLSSSWRWLEHGGWVVFEDIFLIYACLYGQKEMKEVCHRRAQLEIHQGEVERRVELRTRELATANAALEEQVQHRILIERELVAAKEAAEAGSMAKSEFLANMSHEIRTPMNGVLGMTSLLLDTPLDEQQRGFTETIRDSADSLLTIINDILDFSKIEAGRIDLEVIPVCLRSTVEDAIDLLSKQAEEKGLDLIYYIDEAAPEWFLGDVTRLRQVLVNLISNAIKFTHKGEVLVEVESVKIDPPEGSSPNQTWHQLEFRVIDTGIGIPKDRMNRLFQLFSQVDASTTRRYGGTGLGLAICRQLTELMGGTIGVDSEDGKGSNFHFTIQIPETEAGLDDAAELLDPTPFQGHTILVVDDNATNRRIFSIQIERWGMVSIEAESAGEAIELLAGETRIDLAILDMQMPEIDGLQLAEQIRNLTNRAGLPLIMFSSAGLAPGRGDKRWQWFDSYLPKPVKQSQLHHALARALGLAKDKPTRKSQSPLISQSLADLIPLRILLAEDNLVNQRVARMILGRMGYEADVVSDGNEALTAARLRHYDLILMDIQMPGMDGLEATRILKSEFPSAAQCPQIIALTAHASESDRKECLAAGMDDYLSKPIRTNILEQKIRQAAARREGTTGVA</sequence>
<dbReference type="SUPFAM" id="SSF52172">
    <property type="entry name" value="CheY-like"/>
    <property type="match status" value="2"/>
</dbReference>
<keyword evidence="8" id="KW-0902">Two-component regulatory system</keyword>
<dbReference type="InterPro" id="IPR003661">
    <property type="entry name" value="HisK_dim/P_dom"/>
</dbReference>
<evidence type="ECO:0000256" key="10">
    <source>
        <dbReference type="ARBA" id="ARBA00068150"/>
    </source>
</evidence>
<dbReference type="FunFam" id="1.10.287.130:FF:000002">
    <property type="entry name" value="Two-component osmosensing histidine kinase"/>
    <property type="match status" value="1"/>
</dbReference>
<dbReference type="SUPFAM" id="SSF55874">
    <property type="entry name" value="ATPase domain of HSP90 chaperone/DNA topoisomerase II/histidine kinase"/>
    <property type="match status" value="1"/>
</dbReference>
<evidence type="ECO:0000256" key="4">
    <source>
        <dbReference type="ARBA" id="ARBA00022679"/>
    </source>
</evidence>
<keyword evidence="12" id="KW-1133">Transmembrane helix</keyword>
<evidence type="ECO:0000256" key="6">
    <source>
        <dbReference type="ARBA" id="ARBA00022777"/>
    </source>
</evidence>
<dbReference type="Gene3D" id="1.10.287.130">
    <property type="match status" value="1"/>
</dbReference>
<feature type="modified residue" description="4-aspartylphosphate" evidence="11">
    <location>
        <position position="566"/>
    </location>
</feature>
<evidence type="ECO:0000256" key="9">
    <source>
        <dbReference type="ARBA" id="ARBA00064003"/>
    </source>
</evidence>
<evidence type="ECO:0000256" key="12">
    <source>
        <dbReference type="SAM" id="Phobius"/>
    </source>
</evidence>
<evidence type="ECO:0000256" key="1">
    <source>
        <dbReference type="ARBA" id="ARBA00000085"/>
    </source>
</evidence>
<dbReference type="EMBL" id="JAENIJ010000010">
    <property type="protein sequence ID" value="MBK1882370.1"/>
    <property type="molecule type" value="Genomic_DNA"/>
</dbReference>
<dbReference type="PROSITE" id="PS50110">
    <property type="entry name" value="RESPONSE_REGULATORY"/>
    <property type="match status" value="2"/>
</dbReference>
<comment type="caution">
    <text evidence="15">The sequence shown here is derived from an EMBL/GenBank/DDBJ whole genome shotgun (WGS) entry which is preliminary data.</text>
</comment>
<evidence type="ECO:0000259" key="14">
    <source>
        <dbReference type="PROSITE" id="PS50110"/>
    </source>
</evidence>
<dbReference type="GO" id="GO:0005524">
    <property type="term" value="F:ATP binding"/>
    <property type="evidence" value="ECO:0007669"/>
    <property type="project" value="UniProtKB-KW"/>
</dbReference>
<keyword evidence="12" id="KW-0472">Membrane</keyword>
<keyword evidence="5" id="KW-0547">Nucleotide-binding</keyword>
<reference evidence="15" key="1">
    <citation type="submission" date="2021-01" db="EMBL/GenBank/DDBJ databases">
        <title>Modified the classification status of verrucomicrobia.</title>
        <authorList>
            <person name="Feng X."/>
        </authorList>
    </citation>
    <scope>NUCLEOTIDE SEQUENCE</scope>
    <source>
        <strain evidence="15">KCTC 22041</strain>
    </source>
</reference>
<keyword evidence="16" id="KW-1185">Reference proteome</keyword>
<keyword evidence="4" id="KW-0808">Transferase</keyword>
<evidence type="ECO:0000256" key="3">
    <source>
        <dbReference type="ARBA" id="ARBA00022553"/>
    </source>
</evidence>
<dbReference type="Pfam" id="PF02518">
    <property type="entry name" value="HATPase_c"/>
    <property type="match status" value="1"/>
</dbReference>
<accession>A0A934S398</accession>
<dbReference type="InterPro" id="IPR004358">
    <property type="entry name" value="Sig_transdc_His_kin-like_C"/>
</dbReference>
<dbReference type="FunFam" id="3.30.565.10:FF:000010">
    <property type="entry name" value="Sensor histidine kinase RcsC"/>
    <property type="match status" value="1"/>
</dbReference>
<dbReference type="Proteomes" id="UP000603141">
    <property type="component" value="Unassembled WGS sequence"/>
</dbReference>
<feature type="domain" description="Response regulatory" evidence="14">
    <location>
        <begin position="660"/>
        <end position="778"/>
    </location>
</feature>
<organism evidence="15 16">
    <name type="scientific">Luteolibacter pohnpeiensis</name>
    <dbReference type="NCBI Taxonomy" id="454153"/>
    <lineage>
        <taxon>Bacteria</taxon>
        <taxon>Pseudomonadati</taxon>
        <taxon>Verrucomicrobiota</taxon>
        <taxon>Verrucomicrobiia</taxon>
        <taxon>Verrucomicrobiales</taxon>
        <taxon>Verrucomicrobiaceae</taxon>
        <taxon>Luteolibacter</taxon>
    </lineage>
</organism>
<dbReference type="Gene3D" id="3.40.50.2300">
    <property type="match status" value="2"/>
</dbReference>
<keyword evidence="7" id="KW-0067">ATP-binding</keyword>
<dbReference type="SUPFAM" id="SSF47384">
    <property type="entry name" value="Homodimeric domain of signal transducing histidine kinase"/>
    <property type="match status" value="1"/>
</dbReference>
<evidence type="ECO:0000256" key="8">
    <source>
        <dbReference type="ARBA" id="ARBA00023012"/>
    </source>
</evidence>
<dbReference type="SMART" id="SM00388">
    <property type="entry name" value="HisKA"/>
    <property type="match status" value="1"/>
</dbReference>
<dbReference type="PANTHER" id="PTHR45339">
    <property type="entry name" value="HYBRID SIGNAL TRANSDUCTION HISTIDINE KINASE J"/>
    <property type="match status" value="1"/>
</dbReference>
<dbReference type="CDD" id="cd17546">
    <property type="entry name" value="REC_hyHK_CKI1_RcsC-like"/>
    <property type="match status" value="1"/>
</dbReference>
<evidence type="ECO:0000256" key="7">
    <source>
        <dbReference type="ARBA" id="ARBA00022840"/>
    </source>
</evidence>
<dbReference type="InterPro" id="IPR036890">
    <property type="entry name" value="HATPase_C_sf"/>
</dbReference>
<feature type="transmembrane region" description="Helical" evidence="12">
    <location>
        <begin position="66"/>
        <end position="86"/>
    </location>
</feature>
<dbReference type="EC" id="2.7.13.3" evidence="2"/>
<gene>
    <name evidence="15" type="ORF">JIN85_08090</name>
</gene>
<feature type="domain" description="Response regulatory" evidence="14">
    <location>
        <begin position="516"/>
        <end position="633"/>
    </location>
</feature>
<dbReference type="AlphaFoldDB" id="A0A934S398"/>